<gene>
    <name evidence="4" type="ORF">LZ495_14240</name>
</gene>
<evidence type="ECO:0000313" key="4">
    <source>
        <dbReference type="EMBL" id="MCF2528371.1"/>
    </source>
</evidence>
<dbReference type="AlphaFoldDB" id="A0AA41PZ75"/>
<organism evidence="4 5">
    <name type="scientific">Yinghuangia soli</name>
    <dbReference type="NCBI Taxonomy" id="2908204"/>
    <lineage>
        <taxon>Bacteria</taxon>
        <taxon>Bacillati</taxon>
        <taxon>Actinomycetota</taxon>
        <taxon>Actinomycetes</taxon>
        <taxon>Kitasatosporales</taxon>
        <taxon>Streptomycetaceae</taxon>
        <taxon>Yinghuangia</taxon>
    </lineage>
</organism>
<dbReference type="PANTHER" id="PTHR31157:SF1">
    <property type="entry name" value="SCP DOMAIN-CONTAINING PROTEIN"/>
    <property type="match status" value="1"/>
</dbReference>
<feature type="region of interest" description="Disordered" evidence="1">
    <location>
        <begin position="1"/>
        <end position="45"/>
    </location>
</feature>
<feature type="compositionally biased region" description="Low complexity" evidence="1">
    <location>
        <begin position="121"/>
        <end position="139"/>
    </location>
</feature>
<dbReference type="PANTHER" id="PTHR31157">
    <property type="entry name" value="SCP DOMAIN-CONTAINING PROTEIN"/>
    <property type="match status" value="1"/>
</dbReference>
<feature type="compositionally biased region" description="Basic residues" evidence="1">
    <location>
        <begin position="20"/>
        <end position="45"/>
    </location>
</feature>
<feature type="compositionally biased region" description="Polar residues" evidence="1">
    <location>
        <begin position="88"/>
        <end position="99"/>
    </location>
</feature>
<dbReference type="InterPro" id="IPR014044">
    <property type="entry name" value="CAP_dom"/>
</dbReference>
<comment type="caution">
    <text evidence="4">The sequence shown here is derived from an EMBL/GenBank/DDBJ whole genome shotgun (WGS) entry which is preliminary data.</text>
</comment>
<dbReference type="InterPro" id="IPR035940">
    <property type="entry name" value="CAP_sf"/>
</dbReference>
<keyword evidence="2" id="KW-0812">Transmembrane</keyword>
<dbReference type="SUPFAM" id="SSF55797">
    <property type="entry name" value="PR-1-like"/>
    <property type="match status" value="1"/>
</dbReference>
<sequence>MEYDDETAWSEAAPEPARAPGRHRAKGGRRRASGGRRRKPARGRKFAVAAAVAVVGVAGAVGVGALTGGDGGKGGSVAGDGTDRVPHASSTTYDPSAQLQGGPPGASRIPAPTTGSGGPGTETSAAPASPAPATTAAPATTPPTSAPPASKAPSSAPPASPTPAKTTARPSSPVPTTAAAYAEEVVRIANAERAKAGCGPLADDPKLRAAAQAHSEDMANRDYFSHTSPEGTSAGDRITKAGYSWSTWGENIAAGQRTPAAVMEAWMNSPGHRANILNCNFKDLGVGVDMRSGGPTWTQNFAAKR</sequence>
<feature type="compositionally biased region" description="Low complexity" evidence="1">
    <location>
        <begin position="162"/>
        <end position="171"/>
    </location>
</feature>
<keyword evidence="5" id="KW-1185">Reference proteome</keyword>
<feature type="transmembrane region" description="Helical" evidence="2">
    <location>
        <begin position="46"/>
        <end position="66"/>
    </location>
</feature>
<protein>
    <submittedName>
        <fullName evidence="4">CAP domain-containing protein</fullName>
    </submittedName>
</protein>
<evidence type="ECO:0000256" key="1">
    <source>
        <dbReference type="SAM" id="MobiDB-lite"/>
    </source>
</evidence>
<name>A0AA41PZ75_9ACTN</name>
<accession>A0AA41PZ75</accession>
<dbReference type="CDD" id="cd05379">
    <property type="entry name" value="CAP_bacterial"/>
    <property type="match status" value="1"/>
</dbReference>
<proteinExistence type="predicted"/>
<feature type="compositionally biased region" description="Gly residues" evidence="1">
    <location>
        <begin position="62"/>
        <end position="78"/>
    </location>
</feature>
<dbReference type="Proteomes" id="UP001165378">
    <property type="component" value="Unassembled WGS sequence"/>
</dbReference>
<dbReference type="Gene3D" id="3.40.33.10">
    <property type="entry name" value="CAP"/>
    <property type="match status" value="1"/>
</dbReference>
<keyword evidence="2" id="KW-1133">Transmembrane helix</keyword>
<dbReference type="Pfam" id="PF00188">
    <property type="entry name" value="CAP"/>
    <property type="match status" value="1"/>
</dbReference>
<evidence type="ECO:0000256" key="2">
    <source>
        <dbReference type="SAM" id="Phobius"/>
    </source>
</evidence>
<dbReference type="RefSeq" id="WP_235052530.1">
    <property type="nucleotide sequence ID" value="NZ_JAKFHA010000006.1"/>
</dbReference>
<feature type="domain" description="SCP" evidence="3">
    <location>
        <begin position="189"/>
        <end position="301"/>
    </location>
</feature>
<evidence type="ECO:0000259" key="3">
    <source>
        <dbReference type="Pfam" id="PF00188"/>
    </source>
</evidence>
<dbReference type="EMBL" id="JAKFHA010000006">
    <property type="protein sequence ID" value="MCF2528371.1"/>
    <property type="molecule type" value="Genomic_DNA"/>
</dbReference>
<evidence type="ECO:0000313" key="5">
    <source>
        <dbReference type="Proteomes" id="UP001165378"/>
    </source>
</evidence>
<feature type="region of interest" description="Disordered" evidence="1">
    <location>
        <begin position="62"/>
        <end position="176"/>
    </location>
</feature>
<keyword evidence="2" id="KW-0472">Membrane</keyword>
<reference evidence="4" key="1">
    <citation type="submission" date="2022-01" db="EMBL/GenBank/DDBJ databases">
        <title>Genome-Based Taxonomic Classification of the Phylum Actinobacteria.</title>
        <authorList>
            <person name="Gao Y."/>
        </authorList>
    </citation>
    <scope>NUCLEOTIDE SEQUENCE</scope>
    <source>
        <strain evidence="4">KLBMP 8922</strain>
    </source>
</reference>